<name>R2T2Q3_9ENTE</name>
<dbReference type="Proteomes" id="UP000013782">
    <property type="component" value="Unassembled WGS sequence"/>
</dbReference>
<comment type="caution">
    <text evidence="4">The sequence shown here is derived from an EMBL/GenBank/DDBJ whole genome shotgun (WGS) entry which is preliminary data.</text>
</comment>
<dbReference type="Gene3D" id="1.10.260.40">
    <property type="entry name" value="lambda repressor-like DNA-binding domains"/>
    <property type="match status" value="1"/>
</dbReference>
<dbReference type="eggNOG" id="COG1476">
    <property type="taxonomic scope" value="Bacteria"/>
</dbReference>
<organism evidence="4 5">
    <name type="scientific">Enterococcus pallens ATCC BAA-351</name>
    <dbReference type="NCBI Taxonomy" id="1158607"/>
    <lineage>
        <taxon>Bacteria</taxon>
        <taxon>Bacillati</taxon>
        <taxon>Bacillota</taxon>
        <taxon>Bacilli</taxon>
        <taxon>Lactobacillales</taxon>
        <taxon>Enterococcaceae</taxon>
        <taxon>Enterococcus</taxon>
    </lineage>
</organism>
<dbReference type="CDD" id="cd00093">
    <property type="entry name" value="HTH_XRE"/>
    <property type="match status" value="1"/>
</dbReference>
<dbReference type="PATRIC" id="fig|1158607.3.peg.2221"/>
<keyword evidence="2" id="KW-1133">Transmembrane helix</keyword>
<dbReference type="PANTHER" id="PTHR46558">
    <property type="entry name" value="TRACRIPTIONAL REGULATORY PROTEIN-RELATED-RELATED"/>
    <property type="match status" value="1"/>
</dbReference>
<reference evidence="4 5" key="1">
    <citation type="submission" date="2013-02" db="EMBL/GenBank/DDBJ databases">
        <title>The Genome Sequence of Enterococcus pallens BAA-351.</title>
        <authorList>
            <consortium name="The Broad Institute Genome Sequencing Platform"/>
            <consortium name="The Broad Institute Genome Sequencing Center for Infectious Disease"/>
            <person name="Earl A.M."/>
            <person name="Gilmore M.S."/>
            <person name="Lebreton F."/>
            <person name="Walker B."/>
            <person name="Young S.K."/>
            <person name="Zeng Q."/>
            <person name="Gargeya S."/>
            <person name="Fitzgerald M."/>
            <person name="Haas B."/>
            <person name="Abouelleil A."/>
            <person name="Alvarado L."/>
            <person name="Arachchi H.M."/>
            <person name="Berlin A.M."/>
            <person name="Chapman S.B."/>
            <person name="Dewar J."/>
            <person name="Goldberg J."/>
            <person name="Griggs A."/>
            <person name="Gujja S."/>
            <person name="Hansen M."/>
            <person name="Howarth C."/>
            <person name="Imamovic A."/>
            <person name="Larimer J."/>
            <person name="McCowan C."/>
            <person name="Murphy C."/>
            <person name="Neiman D."/>
            <person name="Pearson M."/>
            <person name="Priest M."/>
            <person name="Roberts A."/>
            <person name="Saif S."/>
            <person name="Shea T."/>
            <person name="Sisk P."/>
            <person name="Sykes S."/>
            <person name="Wortman J."/>
            <person name="Nusbaum C."/>
            <person name="Birren B."/>
        </authorList>
    </citation>
    <scope>NUCLEOTIDE SEQUENCE [LARGE SCALE GENOMIC DNA]</scope>
    <source>
        <strain evidence="4 5">ATCC BAA-351</strain>
    </source>
</reference>
<evidence type="ECO:0000313" key="5">
    <source>
        <dbReference type="Proteomes" id="UP000013782"/>
    </source>
</evidence>
<evidence type="ECO:0000256" key="2">
    <source>
        <dbReference type="SAM" id="Phobius"/>
    </source>
</evidence>
<keyword evidence="5" id="KW-1185">Reference proteome</keyword>
<feature type="transmembrane region" description="Helical" evidence="2">
    <location>
        <begin position="81"/>
        <end position="100"/>
    </location>
</feature>
<proteinExistence type="predicted"/>
<dbReference type="OrthoDB" id="4427456at2"/>
<accession>R2T2Q3</accession>
<dbReference type="SMART" id="SM00530">
    <property type="entry name" value="HTH_XRE"/>
    <property type="match status" value="1"/>
</dbReference>
<keyword evidence="2" id="KW-0812">Transmembrane</keyword>
<dbReference type="HOGENOM" id="CLU_066192_2_2_9"/>
<evidence type="ECO:0000256" key="1">
    <source>
        <dbReference type="ARBA" id="ARBA00023125"/>
    </source>
</evidence>
<dbReference type="AlphaFoldDB" id="R2T2Q3"/>
<dbReference type="Pfam" id="PF01381">
    <property type="entry name" value="HTH_3"/>
    <property type="match status" value="1"/>
</dbReference>
<dbReference type="PROSITE" id="PS50943">
    <property type="entry name" value="HTH_CROC1"/>
    <property type="match status" value="1"/>
</dbReference>
<dbReference type="RefSeq" id="WP_010757240.1">
    <property type="nucleotide sequence ID" value="NZ_ASWD01000001.1"/>
</dbReference>
<dbReference type="PANTHER" id="PTHR46558:SF15">
    <property type="entry name" value="HELIX-TURN-HELIX DOMAIN PROTEIN"/>
    <property type="match status" value="1"/>
</dbReference>
<keyword evidence="1" id="KW-0238">DNA-binding</keyword>
<gene>
    <name evidence="4" type="ORF">UAU_02249</name>
</gene>
<sequence>MKLSKQIKKYRERDQLSQEKLAEKLYVSRQTISNWENERSYPDIHNLLLMSVLFDVTLDELVKGDVEMMRKELDKQQWNKWTTRMIVGILGTTLSIGPAVRFMGTPGLVIPALFAVFMMYAAFKVEKLKKNLQLKTYSQIVAFYDGKTLDEKDVKKNARKDFWIKVALVIGFGVIGGVLAAISLLFA</sequence>
<protein>
    <recommendedName>
        <fullName evidence="3">HTH cro/C1-type domain-containing protein</fullName>
    </recommendedName>
</protein>
<dbReference type="SUPFAM" id="SSF47413">
    <property type="entry name" value="lambda repressor-like DNA-binding domains"/>
    <property type="match status" value="1"/>
</dbReference>
<keyword evidence="2" id="KW-0472">Membrane</keyword>
<feature type="transmembrane region" description="Helical" evidence="2">
    <location>
        <begin position="162"/>
        <end position="186"/>
    </location>
</feature>
<feature type="domain" description="HTH cro/C1-type" evidence="3">
    <location>
        <begin position="7"/>
        <end position="61"/>
    </location>
</feature>
<evidence type="ECO:0000313" key="4">
    <source>
        <dbReference type="EMBL" id="EOH94514.1"/>
    </source>
</evidence>
<dbReference type="InterPro" id="IPR001387">
    <property type="entry name" value="Cro/C1-type_HTH"/>
</dbReference>
<dbReference type="InterPro" id="IPR010982">
    <property type="entry name" value="Lambda_DNA-bd_dom_sf"/>
</dbReference>
<feature type="transmembrane region" description="Helical" evidence="2">
    <location>
        <begin position="106"/>
        <end position="123"/>
    </location>
</feature>
<dbReference type="EMBL" id="AJAQ01000015">
    <property type="protein sequence ID" value="EOH94514.1"/>
    <property type="molecule type" value="Genomic_DNA"/>
</dbReference>
<dbReference type="GO" id="GO:0003677">
    <property type="term" value="F:DNA binding"/>
    <property type="evidence" value="ECO:0007669"/>
    <property type="project" value="UniProtKB-KW"/>
</dbReference>
<dbReference type="STRING" id="160454.RV10_GL003125"/>
<evidence type="ECO:0000259" key="3">
    <source>
        <dbReference type="PROSITE" id="PS50943"/>
    </source>
</evidence>